<dbReference type="InterPro" id="IPR052529">
    <property type="entry name" value="Bact_Transport_Assoc"/>
</dbReference>
<dbReference type="InterPro" id="IPR007349">
    <property type="entry name" value="DUF418"/>
</dbReference>
<feature type="transmembrane region" description="Helical" evidence="1">
    <location>
        <begin position="91"/>
        <end position="109"/>
    </location>
</feature>
<dbReference type="EMBL" id="JACHJW010000001">
    <property type="protein sequence ID" value="MBB4962053.1"/>
    <property type="molecule type" value="Genomic_DNA"/>
</dbReference>
<feature type="transmembrane region" description="Helical" evidence="1">
    <location>
        <begin position="170"/>
        <end position="191"/>
    </location>
</feature>
<feature type="transmembrane region" description="Helical" evidence="1">
    <location>
        <begin position="268"/>
        <end position="291"/>
    </location>
</feature>
<dbReference type="RefSeq" id="WP_246446782.1">
    <property type="nucleotide sequence ID" value="NZ_JACHJW010000001.1"/>
</dbReference>
<feature type="transmembrane region" description="Helical" evidence="1">
    <location>
        <begin position="335"/>
        <end position="354"/>
    </location>
</feature>
<sequence>MGETMGTAAVAIAVDQRAGGQRTGRLALLDVLRGVAILGTLGTNIWIFTDPAGEERSLDDATSVSATVGLSEDLPGALVEGAFRFLANGKFLALLTILFGVGLAIQYRSAQARGRSWLRSYLWRPVFLFVEGSLHFLLVFAYDVLMGYAVTAILVAVLLTRSVQVQKISMYVVGSLHVVLMTLLTVAIAAAPAPESPSDPAPVGDPTLFASGSYLDQVAFRIDNMLELRLEPIITFALLLFLFLLGVHLFRAGAFGADERGQALRRRLLWLGLGVGLPVNLASTLVGPELFLLDRYVLAPMVALGYLGLVGWIVDRARATGPVITGLASLGRTALSGYVLQNLLCVVVCYGWGLGLASTLDGARPWWVLALWVVIGVVLVGLAQLWLRRFGQGPLEGAQKWALGRLPGAQDRSMR</sequence>
<accession>A0A7W7SW46</accession>
<keyword evidence="1" id="KW-1133">Transmembrane helix</keyword>
<comment type="caution">
    <text evidence="3">The sequence shown here is derived from an EMBL/GenBank/DDBJ whole genome shotgun (WGS) entry which is preliminary data.</text>
</comment>
<keyword evidence="1" id="KW-0472">Membrane</keyword>
<dbReference type="Proteomes" id="UP000578819">
    <property type="component" value="Unassembled WGS sequence"/>
</dbReference>
<organism evidence="3 4">
    <name type="scientific">Micromonospora polyrhachis</name>
    <dbReference type="NCBI Taxonomy" id="1282883"/>
    <lineage>
        <taxon>Bacteria</taxon>
        <taxon>Bacillati</taxon>
        <taxon>Actinomycetota</taxon>
        <taxon>Actinomycetes</taxon>
        <taxon>Micromonosporales</taxon>
        <taxon>Micromonosporaceae</taxon>
        <taxon>Micromonospora</taxon>
    </lineage>
</organism>
<keyword evidence="1" id="KW-0812">Transmembrane</keyword>
<proteinExistence type="predicted"/>
<evidence type="ECO:0000259" key="2">
    <source>
        <dbReference type="Pfam" id="PF04235"/>
    </source>
</evidence>
<reference evidence="3 4" key="1">
    <citation type="submission" date="2020-08" db="EMBL/GenBank/DDBJ databases">
        <title>Sequencing the genomes of 1000 actinobacteria strains.</title>
        <authorList>
            <person name="Klenk H.-P."/>
        </authorList>
    </citation>
    <scope>NUCLEOTIDE SEQUENCE [LARGE SCALE GENOMIC DNA]</scope>
    <source>
        <strain evidence="3 4">DSM 45886</strain>
    </source>
</reference>
<feature type="transmembrane region" description="Helical" evidence="1">
    <location>
        <begin position="366"/>
        <end position="387"/>
    </location>
</feature>
<keyword evidence="4" id="KW-1185">Reference proteome</keyword>
<feature type="transmembrane region" description="Helical" evidence="1">
    <location>
        <begin position="145"/>
        <end position="163"/>
    </location>
</feature>
<gene>
    <name evidence="3" type="ORF">FHR38_005786</name>
</gene>
<feature type="transmembrane region" description="Helical" evidence="1">
    <location>
        <begin position="233"/>
        <end position="256"/>
    </location>
</feature>
<feature type="transmembrane region" description="Helical" evidence="1">
    <location>
        <begin position="297"/>
        <end position="314"/>
    </location>
</feature>
<feature type="domain" description="DUF418" evidence="2">
    <location>
        <begin position="249"/>
        <end position="401"/>
    </location>
</feature>
<evidence type="ECO:0000313" key="4">
    <source>
        <dbReference type="Proteomes" id="UP000578819"/>
    </source>
</evidence>
<protein>
    <recommendedName>
        <fullName evidence="2">DUF418 domain-containing protein</fullName>
    </recommendedName>
</protein>
<dbReference type="PANTHER" id="PTHR30590:SF2">
    <property type="entry name" value="INNER MEMBRANE PROTEIN"/>
    <property type="match status" value="1"/>
</dbReference>
<dbReference type="PANTHER" id="PTHR30590">
    <property type="entry name" value="INNER MEMBRANE PROTEIN"/>
    <property type="match status" value="1"/>
</dbReference>
<evidence type="ECO:0000256" key="1">
    <source>
        <dbReference type="SAM" id="Phobius"/>
    </source>
</evidence>
<name>A0A7W7SW46_9ACTN</name>
<dbReference type="Pfam" id="PF04235">
    <property type="entry name" value="DUF418"/>
    <property type="match status" value="1"/>
</dbReference>
<dbReference type="AlphaFoldDB" id="A0A7W7SW46"/>
<evidence type="ECO:0000313" key="3">
    <source>
        <dbReference type="EMBL" id="MBB4962053.1"/>
    </source>
</evidence>